<evidence type="ECO:0000256" key="4">
    <source>
        <dbReference type="ARBA" id="ARBA00022989"/>
    </source>
</evidence>
<reference evidence="8" key="1">
    <citation type="submission" date="2023-02" db="EMBL/GenBank/DDBJ databases">
        <title>Identification and recombinant expression of a fungal hydrolase from Papiliotrema laurentii that hydrolyzes apple cutin and clears colloidal polyester polyurethane.</title>
        <authorList>
            <consortium name="DOE Joint Genome Institute"/>
            <person name="Roman V.A."/>
            <person name="Bojanowski C."/>
            <person name="Crable B.R."/>
            <person name="Wagner D.N."/>
            <person name="Hung C.S."/>
            <person name="Nadeau L.J."/>
            <person name="Schratz L."/>
            <person name="Haridas S."/>
            <person name="Pangilinan J."/>
            <person name="Lipzen A."/>
            <person name="Na H."/>
            <person name="Yan M."/>
            <person name="Ng V."/>
            <person name="Grigoriev I.V."/>
            <person name="Spatafora J.W."/>
            <person name="Barlow D."/>
            <person name="Biffinger J."/>
            <person name="Kelley-Loughnane N."/>
            <person name="Varaljay V.A."/>
            <person name="Crookes-Goodson W.J."/>
        </authorList>
    </citation>
    <scope>NUCLEOTIDE SEQUENCE</scope>
    <source>
        <strain evidence="8">5307AH</strain>
    </source>
</reference>
<feature type="transmembrane region" description="Helical" evidence="7">
    <location>
        <begin position="54"/>
        <end position="79"/>
    </location>
</feature>
<feature type="transmembrane region" description="Helical" evidence="7">
    <location>
        <begin position="487"/>
        <end position="505"/>
    </location>
</feature>
<dbReference type="PANTHER" id="PTHR42718:SF9">
    <property type="entry name" value="MAJOR FACILITATOR SUPERFAMILY MULTIDRUG TRANSPORTER MFSC"/>
    <property type="match status" value="1"/>
</dbReference>
<evidence type="ECO:0000256" key="5">
    <source>
        <dbReference type="ARBA" id="ARBA00023136"/>
    </source>
</evidence>
<feature type="transmembrane region" description="Helical" evidence="7">
    <location>
        <begin position="384"/>
        <end position="402"/>
    </location>
</feature>
<feature type="compositionally biased region" description="Basic and acidic residues" evidence="6">
    <location>
        <begin position="1"/>
        <end position="33"/>
    </location>
</feature>
<comment type="subcellular location">
    <subcellularLocation>
        <location evidence="1">Membrane</location>
        <topology evidence="1">Multi-pass membrane protein</topology>
    </subcellularLocation>
</comment>
<feature type="transmembrane region" description="Helical" evidence="7">
    <location>
        <begin position="242"/>
        <end position="262"/>
    </location>
</feature>
<dbReference type="GO" id="GO:0016020">
    <property type="term" value="C:membrane"/>
    <property type="evidence" value="ECO:0007669"/>
    <property type="project" value="UniProtKB-SubCell"/>
</dbReference>
<accession>A0AAD9CYG3</accession>
<protein>
    <submittedName>
        <fullName evidence="8">Major facilitator superfamily domain-containing protein</fullName>
    </submittedName>
</protein>
<evidence type="ECO:0000256" key="2">
    <source>
        <dbReference type="ARBA" id="ARBA00022448"/>
    </source>
</evidence>
<name>A0AAD9CYG3_PAPLA</name>
<dbReference type="InterPro" id="IPR011701">
    <property type="entry name" value="MFS"/>
</dbReference>
<dbReference type="InterPro" id="IPR036259">
    <property type="entry name" value="MFS_trans_sf"/>
</dbReference>
<comment type="caution">
    <text evidence="8">The sequence shown here is derived from an EMBL/GenBank/DDBJ whole genome shotgun (WGS) entry which is preliminary data.</text>
</comment>
<dbReference type="AlphaFoldDB" id="A0AAD9CYG3"/>
<keyword evidence="2" id="KW-0813">Transport</keyword>
<dbReference type="Pfam" id="PF07690">
    <property type="entry name" value="MFS_1"/>
    <property type="match status" value="1"/>
</dbReference>
<organism evidence="8 9">
    <name type="scientific">Papiliotrema laurentii</name>
    <name type="common">Cryptococcus laurentii</name>
    <dbReference type="NCBI Taxonomy" id="5418"/>
    <lineage>
        <taxon>Eukaryota</taxon>
        <taxon>Fungi</taxon>
        <taxon>Dikarya</taxon>
        <taxon>Basidiomycota</taxon>
        <taxon>Agaricomycotina</taxon>
        <taxon>Tremellomycetes</taxon>
        <taxon>Tremellales</taxon>
        <taxon>Rhynchogastremaceae</taxon>
        <taxon>Papiliotrema</taxon>
    </lineage>
</organism>
<dbReference type="EMBL" id="JAODAN010000007">
    <property type="protein sequence ID" value="KAK1922913.1"/>
    <property type="molecule type" value="Genomic_DNA"/>
</dbReference>
<feature type="region of interest" description="Disordered" evidence="6">
    <location>
        <begin position="1"/>
        <end position="38"/>
    </location>
</feature>
<proteinExistence type="predicted"/>
<feature type="transmembrane region" description="Helical" evidence="7">
    <location>
        <begin position="414"/>
        <end position="435"/>
    </location>
</feature>
<dbReference type="SUPFAM" id="SSF103473">
    <property type="entry name" value="MFS general substrate transporter"/>
    <property type="match status" value="1"/>
</dbReference>
<evidence type="ECO:0000313" key="9">
    <source>
        <dbReference type="Proteomes" id="UP001182556"/>
    </source>
</evidence>
<feature type="transmembrane region" description="Helical" evidence="7">
    <location>
        <begin position="359"/>
        <end position="377"/>
    </location>
</feature>
<feature type="transmembrane region" description="Helical" evidence="7">
    <location>
        <begin position="143"/>
        <end position="165"/>
    </location>
</feature>
<keyword evidence="5 7" id="KW-0472">Membrane</keyword>
<feature type="transmembrane region" description="Helical" evidence="7">
    <location>
        <begin position="447"/>
        <end position="471"/>
    </location>
</feature>
<dbReference type="Gene3D" id="1.20.1250.20">
    <property type="entry name" value="MFS general substrate transporter like domains"/>
    <property type="match status" value="1"/>
</dbReference>
<keyword evidence="3 7" id="KW-0812">Transmembrane</keyword>
<evidence type="ECO:0000256" key="7">
    <source>
        <dbReference type="SAM" id="Phobius"/>
    </source>
</evidence>
<feature type="transmembrane region" description="Helical" evidence="7">
    <location>
        <begin position="172"/>
        <end position="196"/>
    </location>
</feature>
<gene>
    <name evidence="8" type="ORF">DB88DRAFT_535614</name>
</gene>
<keyword evidence="4 7" id="KW-1133">Transmembrane helix</keyword>
<evidence type="ECO:0000256" key="3">
    <source>
        <dbReference type="ARBA" id="ARBA00022692"/>
    </source>
</evidence>
<dbReference type="PANTHER" id="PTHR42718">
    <property type="entry name" value="MAJOR FACILITATOR SUPERFAMILY MULTIDRUG TRANSPORTER MFSC"/>
    <property type="match status" value="1"/>
</dbReference>
<keyword evidence="9" id="KW-1185">Reference proteome</keyword>
<dbReference type="Gene3D" id="1.20.1720.10">
    <property type="entry name" value="Multidrug resistance protein D"/>
    <property type="match status" value="1"/>
</dbReference>
<dbReference type="Proteomes" id="UP001182556">
    <property type="component" value="Unassembled WGS sequence"/>
</dbReference>
<evidence type="ECO:0000256" key="6">
    <source>
        <dbReference type="SAM" id="MobiDB-lite"/>
    </source>
</evidence>
<evidence type="ECO:0000256" key="1">
    <source>
        <dbReference type="ARBA" id="ARBA00004141"/>
    </source>
</evidence>
<feature type="transmembrane region" description="Helical" evidence="7">
    <location>
        <begin position="315"/>
        <end position="339"/>
    </location>
</feature>
<feature type="transmembrane region" description="Helical" evidence="7">
    <location>
        <begin position="208"/>
        <end position="230"/>
    </location>
</feature>
<feature type="transmembrane region" description="Helical" evidence="7">
    <location>
        <begin position="274"/>
        <end position="294"/>
    </location>
</feature>
<sequence>MTENASREPRGDGEAGAEEKDVTAAGRDGKDEAPQVNTTEGVTFSPKLLSKVEAIMLAGTITLVQSTMAAAVASATMLIPAMSTWFQVSDLATQWVASSYTSSGSLVSGRFADLYGRKLLFISGQCVGLIANINRIALCVLRAIAGLGMAMSSPAGFGILAVNFTSEPARTIAFASLGVGTPLGAAMGQVLGGLVATSGGSVVRSWRYIYFVVAGLHVIPIITGLVSIPSDRARENPENRQVDWLGAGLITVGLSLLLFAVTQAGIVSDGWRTPYIPVVFSASIILILAFGFWEHHTECHTLIPPIVKLSIFTRYRWMITTMLAIAFLAWCGCCGWIYLTSVYYQKLLGQSPLENALHILPQPISGILSSGLVALLAPRVPAPIILALGGISTGLSNCLFAVQSPHTLYWKCEFFAAILMPLGGDLTIPIGSIIISNLCSQDEQSVAGALFQVSLQIAGTVDICLSSLILVQREKAVGLLPALRDSLWFNTALCWGVLPIIFLFMRRVGLARDVAKVIWGGGVAV</sequence>
<dbReference type="GO" id="GO:0022857">
    <property type="term" value="F:transmembrane transporter activity"/>
    <property type="evidence" value="ECO:0007669"/>
    <property type="project" value="InterPro"/>
</dbReference>
<evidence type="ECO:0000313" key="8">
    <source>
        <dbReference type="EMBL" id="KAK1922913.1"/>
    </source>
</evidence>